<dbReference type="SMART" id="SM00443">
    <property type="entry name" value="G_patch"/>
    <property type="match status" value="1"/>
</dbReference>
<evidence type="ECO:0000259" key="3">
    <source>
        <dbReference type="PROSITE" id="PS50174"/>
    </source>
</evidence>
<feature type="region of interest" description="Disordered" evidence="1">
    <location>
        <begin position="395"/>
        <end position="552"/>
    </location>
</feature>
<gene>
    <name evidence="4" type="ORF">FOZ62_026082</name>
</gene>
<reference evidence="4 5" key="1">
    <citation type="submission" date="2020-04" db="EMBL/GenBank/DDBJ databases">
        <title>Perkinsus olseni comparative genomics.</title>
        <authorList>
            <person name="Bogema D.R."/>
        </authorList>
    </citation>
    <scope>NUCLEOTIDE SEQUENCE [LARGE SCALE GENOMIC DNA]</scope>
    <source>
        <strain evidence="4">ATCC PRA-205</strain>
    </source>
</reference>
<feature type="compositionally biased region" description="Basic and acidic residues" evidence="1">
    <location>
        <begin position="134"/>
        <end position="158"/>
    </location>
</feature>
<feature type="compositionally biased region" description="Basic and acidic residues" evidence="1">
    <location>
        <begin position="529"/>
        <end position="550"/>
    </location>
</feature>
<dbReference type="InterPro" id="IPR000467">
    <property type="entry name" value="G_patch_dom"/>
</dbReference>
<feature type="region of interest" description="Disordered" evidence="1">
    <location>
        <begin position="92"/>
        <end position="214"/>
    </location>
</feature>
<evidence type="ECO:0000256" key="1">
    <source>
        <dbReference type="SAM" id="MobiDB-lite"/>
    </source>
</evidence>
<dbReference type="InterPro" id="IPR050923">
    <property type="entry name" value="Cell_Proc_Reg/RNA_Proc"/>
</dbReference>
<feature type="domain" description="FHA" evidence="2">
    <location>
        <begin position="226"/>
        <end position="282"/>
    </location>
</feature>
<sequence>MSRKYYERLVTSSGVTSKKFESNLGAKILGKFGWKNGEGLGAEGQGMIDCLQIKRREENEGLGSELEKKESSEWENWWADSYNAIAKKLAVSVATTSSGSEDSSDDSSEDEGGGGRTTAIKRADMQKGKLRRIMRQERAASKKSEKKETSEKEEEKESGKKKHKSKKHRKEEGEAVKESKSRKKRAIVVEEEEEEAPKRKHKKSKKSKRSADEGRHTLYELEELNVSIGRDADNDIILDSKGISRYQAVLEFHSCTSSATRKFATITDQNSVNGTFVNGIRVHPRQPHRLINGDIIVFSAFEKDTYRYEATGLIPSTLSSGAPHPMGPGVNGEAEAAQMSRTYGAAGKPTVVDARGSLELHDGDERQTRKRPLPQQVSSSDLEAPVAAAAVMVHSPPRSSQNVLPFPNRASSDTPRTLQEAAAARRPRARRRPLSASPSTAAGRRQRASSISTPEWPGSPARSRSAEPSHRPRWRQSIADPSHHGSEGSGGDGDHRGSPSQSGTPGELERTIQQPGSPMQRGDYPGEPGKTESPDRGRVRSPRHSMEDHQAGQVQYDAFVTEMESLLRLDMSGPMTMQEREGRVRDDVGRIQSNLVDLLIEKSRPGVLSESVREKEEAFATVIKELTSHRERFNRLLPAPRASDASSEISRRSGMMVGSMTEF</sequence>
<dbReference type="InterPro" id="IPR008984">
    <property type="entry name" value="SMAD_FHA_dom_sf"/>
</dbReference>
<dbReference type="GO" id="GO:0003676">
    <property type="term" value="F:nucleic acid binding"/>
    <property type="evidence" value="ECO:0007669"/>
    <property type="project" value="InterPro"/>
</dbReference>
<dbReference type="SMART" id="SM00240">
    <property type="entry name" value="FHA"/>
    <property type="match status" value="1"/>
</dbReference>
<dbReference type="InterPro" id="IPR000253">
    <property type="entry name" value="FHA_dom"/>
</dbReference>
<evidence type="ECO:0000313" key="5">
    <source>
        <dbReference type="Proteomes" id="UP000574390"/>
    </source>
</evidence>
<comment type="caution">
    <text evidence="4">The sequence shown here is derived from an EMBL/GenBank/DDBJ whole genome shotgun (WGS) entry which is preliminary data.</text>
</comment>
<evidence type="ECO:0000259" key="2">
    <source>
        <dbReference type="PROSITE" id="PS50006"/>
    </source>
</evidence>
<dbReference type="Pfam" id="PF00498">
    <property type="entry name" value="FHA"/>
    <property type="match status" value="1"/>
</dbReference>
<feature type="compositionally biased region" description="Acidic residues" evidence="1">
    <location>
        <begin position="102"/>
        <end position="112"/>
    </location>
</feature>
<dbReference type="PROSITE" id="PS50006">
    <property type="entry name" value="FHA_DOMAIN"/>
    <property type="match status" value="1"/>
</dbReference>
<feature type="compositionally biased region" description="Polar residues" evidence="1">
    <location>
        <begin position="397"/>
        <end position="417"/>
    </location>
</feature>
<feature type="compositionally biased region" description="Basic residues" evidence="1">
    <location>
        <begin position="198"/>
        <end position="208"/>
    </location>
</feature>
<feature type="region of interest" description="Disordered" evidence="1">
    <location>
        <begin position="358"/>
        <end position="382"/>
    </location>
</feature>
<dbReference type="CDD" id="cd00060">
    <property type="entry name" value="FHA"/>
    <property type="match status" value="1"/>
</dbReference>
<dbReference type="Gene3D" id="2.60.200.20">
    <property type="match status" value="1"/>
</dbReference>
<evidence type="ECO:0000313" key="4">
    <source>
        <dbReference type="EMBL" id="KAF4690369.1"/>
    </source>
</evidence>
<dbReference type="Pfam" id="PF01585">
    <property type="entry name" value="G-patch"/>
    <property type="match status" value="1"/>
</dbReference>
<feature type="domain" description="G-patch" evidence="3">
    <location>
        <begin position="21"/>
        <end position="67"/>
    </location>
</feature>
<feature type="compositionally biased region" description="Basic and acidic residues" evidence="1">
    <location>
        <begin position="170"/>
        <end position="179"/>
    </location>
</feature>
<dbReference type="AlphaFoldDB" id="A0A7J6P2L6"/>
<dbReference type="Proteomes" id="UP000574390">
    <property type="component" value="Unassembled WGS sequence"/>
</dbReference>
<feature type="compositionally biased region" description="Basic residues" evidence="1">
    <location>
        <begin position="159"/>
        <end position="169"/>
    </location>
</feature>
<accession>A0A7J6P2L6</accession>
<dbReference type="SUPFAM" id="SSF49879">
    <property type="entry name" value="SMAD/FHA domain"/>
    <property type="match status" value="1"/>
</dbReference>
<dbReference type="PROSITE" id="PS50174">
    <property type="entry name" value="G_PATCH"/>
    <property type="match status" value="1"/>
</dbReference>
<feature type="compositionally biased region" description="Basic and acidic residues" evidence="1">
    <location>
        <begin position="358"/>
        <end position="367"/>
    </location>
</feature>
<dbReference type="PANTHER" id="PTHR23308">
    <property type="entry name" value="NUCLEAR INHIBITOR OF PROTEIN PHOSPHATASE-1"/>
    <property type="match status" value="1"/>
</dbReference>
<protein>
    <submittedName>
        <fullName evidence="4">Uncharacterized protein</fullName>
    </submittedName>
</protein>
<name>A0A7J6P2L6_PEROL</name>
<organism evidence="4 5">
    <name type="scientific">Perkinsus olseni</name>
    <name type="common">Perkinsus atlanticus</name>
    <dbReference type="NCBI Taxonomy" id="32597"/>
    <lineage>
        <taxon>Eukaryota</taxon>
        <taxon>Sar</taxon>
        <taxon>Alveolata</taxon>
        <taxon>Perkinsozoa</taxon>
        <taxon>Perkinsea</taxon>
        <taxon>Perkinsida</taxon>
        <taxon>Perkinsidae</taxon>
        <taxon>Perkinsus</taxon>
    </lineage>
</organism>
<feature type="region of interest" description="Disordered" evidence="1">
    <location>
        <begin position="638"/>
        <end position="663"/>
    </location>
</feature>
<dbReference type="EMBL" id="JABANM010036417">
    <property type="protein sequence ID" value="KAF4690369.1"/>
    <property type="molecule type" value="Genomic_DNA"/>
</dbReference>
<proteinExistence type="predicted"/>
<feature type="compositionally biased region" description="Basic and acidic residues" evidence="1">
    <location>
        <begin position="481"/>
        <end position="497"/>
    </location>
</feature>